<dbReference type="InterPro" id="IPR016152">
    <property type="entry name" value="PTrfase/Anion_transptr"/>
</dbReference>
<protein>
    <submittedName>
        <fullName evidence="4">BglG family transcription antiterminator</fullName>
    </submittedName>
</protein>
<evidence type="ECO:0000259" key="2">
    <source>
        <dbReference type="PROSITE" id="PS51094"/>
    </source>
</evidence>
<sequence length="652" mass="74651">MLSERGMQIVEKLVENNAKPVTSKVLALGLGVSERSVKTYIKEVSDFCDENGMKLERKPGIGFVANFTDEQIAQIEDMKKDKRTVLSKNQRMSYIMFILLSGWDTYTLALFSDELNVSKKVISDDIDCVAERLQKHNITVNRVAGHGVFVTGDEFSIRKALKKYCVFPIGNHKITKPIDYRLSVLDESICVNNFGRDNFERAIQTVEAIEKEYNIVYTDYSFKACVKYLCIQLLRVRMGHLLKENIAECEEYINEEITNKAVEELEKIGKIELNDVEKHYVDIIFASAAMQRAEVEFEQFHNEGFYDLSDKVCDEMLEYMSEILNIDFMENDLLVNSLKAFLPASFIRTKYGIEISNPFLYDVKEMYSGIFATTFTLSKFYEKYCHASPTEHEMSFLALYFGGAMHRNQKNVKAILIGTSGVAAASIVAGKIEDKIEEVKIVSILSSEKIAEIDEYEFDIVLSMLPGFEYEDKVVNISPLVSNNDIKKIKDACFEYMTNSIADNYELYSVIDRKYISVVSKKMTKAEILKAASDKLVEDGYVTEDFYSDVMQREEISSTAIGNKTAIPHGKSKNVLKPIVYIIKVNYEIDWGEDNVDIIFLLALNFDNINTTKMFFADLSRFLNSESKIQRIRKSNNEMEIEKSIMSDLHWS</sequence>
<dbReference type="Pfam" id="PF00359">
    <property type="entry name" value="PTS_EIIA_2"/>
    <property type="match status" value="1"/>
</dbReference>
<name>A0ABT2M659_9FIRM</name>
<dbReference type="InterPro" id="IPR036634">
    <property type="entry name" value="PRD_sf"/>
</dbReference>
<comment type="caution">
    <text evidence="4">The sequence shown here is derived from an EMBL/GenBank/DDBJ whole genome shotgun (WGS) entry which is preliminary data.</text>
</comment>
<proteinExistence type="predicted"/>
<feature type="domain" description="PTS EIIA type-2" evidence="2">
    <location>
        <begin position="509"/>
        <end position="648"/>
    </location>
</feature>
<keyword evidence="1" id="KW-0677">Repeat</keyword>
<dbReference type="EMBL" id="JAODBU010000013">
    <property type="protein sequence ID" value="MCT7399892.1"/>
    <property type="molecule type" value="Genomic_DNA"/>
</dbReference>
<dbReference type="CDD" id="cd05568">
    <property type="entry name" value="PTS_IIB_bgl_like"/>
    <property type="match status" value="1"/>
</dbReference>
<dbReference type="SUPFAM" id="SSF55804">
    <property type="entry name" value="Phoshotransferase/anion transport protein"/>
    <property type="match status" value="1"/>
</dbReference>
<dbReference type="CDD" id="cd00211">
    <property type="entry name" value="PTS_IIA_fru"/>
    <property type="match status" value="1"/>
</dbReference>
<dbReference type="Gene3D" id="3.40.50.2300">
    <property type="match status" value="1"/>
</dbReference>
<dbReference type="InterPro" id="IPR015265">
    <property type="entry name" value="PuR_N"/>
</dbReference>
<keyword evidence="5" id="KW-1185">Reference proteome</keyword>
<accession>A0ABT2M659</accession>
<gene>
    <name evidence="4" type="ORF">N5B56_12510</name>
</gene>
<dbReference type="PROSITE" id="PS51372">
    <property type="entry name" value="PRD_2"/>
    <property type="match status" value="1"/>
</dbReference>
<evidence type="ECO:0000313" key="4">
    <source>
        <dbReference type="EMBL" id="MCT7399892.1"/>
    </source>
</evidence>
<dbReference type="PANTHER" id="PTHR30185:SF13">
    <property type="entry name" value="LICABCH OPERON REGULATOR-RELATED"/>
    <property type="match status" value="1"/>
</dbReference>
<evidence type="ECO:0000313" key="5">
    <source>
        <dbReference type="Proteomes" id="UP001431199"/>
    </source>
</evidence>
<feature type="domain" description="PRD" evidence="3">
    <location>
        <begin position="304"/>
        <end position="411"/>
    </location>
</feature>
<dbReference type="Pfam" id="PF00874">
    <property type="entry name" value="PRD"/>
    <property type="match status" value="1"/>
</dbReference>
<dbReference type="Gene3D" id="1.10.1790.10">
    <property type="entry name" value="PRD domain"/>
    <property type="match status" value="1"/>
</dbReference>
<dbReference type="Pfam" id="PF09182">
    <property type="entry name" value="PuR_N"/>
    <property type="match status" value="1"/>
</dbReference>
<dbReference type="InterPro" id="IPR050661">
    <property type="entry name" value="BglG_antiterminators"/>
</dbReference>
<dbReference type="InterPro" id="IPR011608">
    <property type="entry name" value="PRD"/>
</dbReference>
<dbReference type="InterPro" id="IPR036388">
    <property type="entry name" value="WH-like_DNA-bd_sf"/>
</dbReference>
<evidence type="ECO:0000259" key="3">
    <source>
        <dbReference type="PROSITE" id="PS51372"/>
    </source>
</evidence>
<dbReference type="Gene3D" id="3.40.930.10">
    <property type="entry name" value="Mannitol-specific EII, Chain A"/>
    <property type="match status" value="1"/>
</dbReference>
<reference evidence="4" key="1">
    <citation type="submission" date="2022-09" db="EMBL/GenBank/DDBJ databases">
        <title>Eubacterium sp. LFL-14 isolated from human feces.</title>
        <authorList>
            <person name="Liu F."/>
        </authorList>
    </citation>
    <scope>NUCLEOTIDE SEQUENCE</scope>
    <source>
        <strain evidence="4">LFL-14</strain>
    </source>
</reference>
<dbReference type="SUPFAM" id="SSF63520">
    <property type="entry name" value="PTS-regulatory domain, PRD"/>
    <property type="match status" value="2"/>
</dbReference>
<dbReference type="RefSeq" id="WP_260979119.1">
    <property type="nucleotide sequence ID" value="NZ_JAODBU010000013.1"/>
</dbReference>
<evidence type="ECO:0000256" key="1">
    <source>
        <dbReference type="ARBA" id="ARBA00022737"/>
    </source>
</evidence>
<dbReference type="Gene3D" id="1.10.10.10">
    <property type="entry name" value="Winged helix-like DNA-binding domain superfamily/Winged helix DNA-binding domain"/>
    <property type="match status" value="2"/>
</dbReference>
<dbReference type="PANTHER" id="PTHR30185">
    <property type="entry name" value="CRYPTIC BETA-GLUCOSIDE BGL OPERON ANTITERMINATOR"/>
    <property type="match status" value="1"/>
</dbReference>
<dbReference type="InterPro" id="IPR002178">
    <property type="entry name" value="PTS_EIIA_type-2_dom"/>
</dbReference>
<dbReference type="Proteomes" id="UP001431199">
    <property type="component" value="Unassembled WGS sequence"/>
</dbReference>
<dbReference type="PROSITE" id="PS51094">
    <property type="entry name" value="PTS_EIIA_TYPE_2"/>
    <property type="match status" value="1"/>
</dbReference>
<organism evidence="4 5">
    <name type="scientific">Eubacterium album</name>
    <dbReference type="NCBI Taxonomy" id="2978477"/>
    <lineage>
        <taxon>Bacteria</taxon>
        <taxon>Bacillati</taxon>
        <taxon>Bacillota</taxon>
        <taxon>Clostridia</taxon>
        <taxon>Eubacteriales</taxon>
        <taxon>Eubacteriaceae</taxon>
        <taxon>Eubacterium</taxon>
    </lineage>
</organism>